<dbReference type="SUPFAM" id="SSF55464">
    <property type="entry name" value="Origin of replication-binding domain, RBD-like"/>
    <property type="match status" value="1"/>
</dbReference>
<name>T1BMZ5_9ZZZZ</name>
<evidence type="ECO:0000313" key="2">
    <source>
        <dbReference type="EMBL" id="EQD74206.1"/>
    </source>
</evidence>
<dbReference type="InterPro" id="IPR014059">
    <property type="entry name" value="TraI/TrwC_relax"/>
</dbReference>
<dbReference type="NCBIfam" id="NF041492">
    <property type="entry name" value="MobF"/>
    <property type="match status" value="1"/>
</dbReference>
<sequence length="394" mass="42633">MISIAKIKNSGAALAYYSERDDYYREGGGAPAAYYGKCAESLGLKGAMESRRDAQRFADILSGKATGKEARHTPGWDVTFSAPKSVSVAALVNGDQRLITAHDFAVKAALEHIEKTGIVTRQRGAGGGYEWRHGDGMTAATFRHSTSREQDPQLHTHSIIANATRDPRTGELRAIDSRELYRAQREAGAIYTSELAAAARQLGYEIDWRINEEGHPQLELADVPGGVRDHFSSRSQQVEGALAARGLDRESASPDAKQAAALSTRATKGEIDHAVLAARWRDDARTLGYDPDRAAPAPAWPDPEARRVAASAAVKQASEHLGERDARFSARSLEHESRLFAQGRADGSEIRAAIADLTARGELEERAVQVRAAGGRREIGVGFTTHAGIEDRTE</sequence>
<dbReference type="InterPro" id="IPR014862">
    <property type="entry name" value="TrwC"/>
</dbReference>
<dbReference type="Pfam" id="PF08751">
    <property type="entry name" value="TrwC"/>
    <property type="match status" value="1"/>
</dbReference>
<comment type="caution">
    <text evidence="2">The sequence shown here is derived from an EMBL/GenBank/DDBJ whole genome shotgun (WGS) entry which is preliminary data.</text>
</comment>
<dbReference type="EMBL" id="AUZX01003331">
    <property type="protein sequence ID" value="EQD74206.1"/>
    <property type="molecule type" value="Genomic_DNA"/>
</dbReference>
<reference evidence="2" key="1">
    <citation type="submission" date="2013-08" db="EMBL/GenBank/DDBJ databases">
        <authorList>
            <person name="Mendez C."/>
            <person name="Richter M."/>
            <person name="Ferrer M."/>
            <person name="Sanchez J."/>
        </authorList>
    </citation>
    <scope>NUCLEOTIDE SEQUENCE</scope>
</reference>
<feature type="non-terminal residue" evidence="2">
    <location>
        <position position="394"/>
    </location>
</feature>
<dbReference type="NCBIfam" id="TIGR02686">
    <property type="entry name" value="relax_trwC"/>
    <property type="match status" value="1"/>
</dbReference>
<protein>
    <submittedName>
        <fullName evidence="2">TrwC protein</fullName>
    </submittedName>
</protein>
<organism evidence="2">
    <name type="scientific">mine drainage metagenome</name>
    <dbReference type="NCBI Taxonomy" id="410659"/>
    <lineage>
        <taxon>unclassified sequences</taxon>
        <taxon>metagenomes</taxon>
        <taxon>ecological metagenomes</taxon>
    </lineage>
</organism>
<gene>
    <name evidence="2" type="ORF">B1A_04580</name>
</gene>
<reference evidence="2" key="2">
    <citation type="journal article" date="2014" name="ISME J.">
        <title>Microbial stratification in low pH oxic and suboxic macroscopic growths along an acid mine drainage.</title>
        <authorList>
            <person name="Mendez-Garcia C."/>
            <person name="Mesa V."/>
            <person name="Sprenger R.R."/>
            <person name="Richter M."/>
            <person name="Diez M.S."/>
            <person name="Solano J."/>
            <person name="Bargiela R."/>
            <person name="Golyshina O.V."/>
            <person name="Manteca A."/>
            <person name="Ramos J.L."/>
            <person name="Gallego J.R."/>
            <person name="Llorente I."/>
            <person name="Martins Dos Santos V.A."/>
            <person name="Jensen O.N."/>
            <person name="Pelaez A.I."/>
            <person name="Sanchez J."/>
            <person name="Ferrer M."/>
        </authorList>
    </citation>
    <scope>NUCLEOTIDE SEQUENCE</scope>
</reference>
<feature type="domain" description="TrwC relaxase" evidence="1">
    <location>
        <begin position="11"/>
        <end position="286"/>
    </location>
</feature>
<evidence type="ECO:0000259" key="1">
    <source>
        <dbReference type="Pfam" id="PF08751"/>
    </source>
</evidence>
<accession>T1BMZ5</accession>
<proteinExistence type="predicted"/>
<dbReference type="AlphaFoldDB" id="T1BMZ5"/>